<sequence>METPEAIYSWLELRGNFLARPQCQIDSRGWTFQERLLSKRVLTVTEKGLFWDCCTLSTTDRRLTRLKGDNSPEFRDSNERRIKRQLLANDTLSTGNARSEMFLVWRRIIEDYSQRAFSRPIDRVIALQGVVDRMESFLGERYFLGVWKGDAIRSLIWFCEKPDLHSIMPESSREDIVEAPSWSWTSVSIPIHHKLWHPIEGFIIKSKEVISPCARLVSMGARLSDATRFSAYTGEVVFYGSLVQLPMSLISGPGYQTFTDKALHAGQRAETFSHGGVGTSSIPLSTFLRQHAWSTDFFAPAQPLEDLQARAPEQHRGQHRQSELPKSSEESFILPIFREHYSTTNQAIYCLHLSPQLSEQYFQGFDPNNPTQNVFVRKGVTIIDESNCLNTFLQQIYSSQRRIVRIV</sequence>
<dbReference type="EMBL" id="VYYT01000160">
    <property type="protein sequence ID" value="KAK2761469.1"/>
    <property type="molecule type" value="Genomic_DNA"/>
</dbReference>
<gene>
    <name evidence="1" type="ORF">CKAH01_16295</name>
</gene>
<dbReference type="AlphaFoldDB" id="A0AAD9YHV6"/>
<protein>
    <submittedName>
        <fullName evidence="1">Het domain protein</fullName>
    </submittedName>
</protein>
<organism evidence="1 2">
    <name type="scientific">Colletotrichum kahawae</name>
    <name type="common">Coffee berry disease fungus</name>
    <dbReference type="NCBI Taxonomy" id="34407"/>
    <lineage>
        <taxon>Eukaryota</taxon>
        <taxon>Fungi</taxon>
        <taxon>Dikarya</taxon>
        <taxon>Ascomycota</taxon>
        <taxon>Pezizomycotina</taxon>
        <taxon>Sordariomycetes</taxon>
        <taxon>Hypocreomycetidae</taxon>
        <taxon>Glomerellales</taxon>
        <taxon>Glomerellaceae</taxon>
        <taxon>Colletotrichum</taxon>
        <taxon>Colletotrichum gloeosporioides species complex</taxon>
    </lineage>
</organism>
<evidence type="ECO:0000313" key="1">
    <source>
        <dbReference type="EMBL" id="KAK2761469.1"/>
    </source>
</evidence>
<dbReference type="PANTHER" id="PTHR33112:SF16">
    <property type="entry name" value="HETEROKARYON INCOMPATIBILITY DOMAIN-CONTAINING PROTEIN"/>
    <property type="match status" value="1"/>
</dbReference>
<accession>A0AAD9YHV6</accession>
<keyword evidence="2" id="KW-1185">Reference proteome</keyword>
<evidence type="ECO:0000313" key="2">
    <source>
        <dbReference type="Proteomes" id="UP001281614"/>
    </source>
</evidence>
<name>A0AAD9YHV6_COLKA</name>
<dbReference type="Proteomes" id="UP001281614">
    <property type="component" value="Unassembled WGS sequence"/>
</dbReference>
<proteinExistence type="predicted"/>
<dbReference type="PANTHER" id="PTHR33112">
    <property type="entry name" value="DOMAIN PROTEIN, PUTATIVE-RELATED"/>
    <property type="match status" value="1"/>
</dbReference>
<reference evidence="1" key="1">
    <citation type="submission" date="2023-02" db="EMBL/GenBank/DDBJ databases">
        <title>Colletotrichum kahawae CIFC_Que2 genome sequencing and assembly.</title>
        <authorList>
            <person name="Baroncelli R."/>
        </authorList>
    </citation>
    <scope>NUCLEOTIDE SEQUENCE</scope>
    <source>
        <strain evidence="1">CIFC_Que2</strain>
    </source>
</reference>
<comment type="caution">
    <text evidence="1">The sequence shown here is derived from an EMBL/GenBank/DDBJ whole genome shotgun (WGS) entry which is preliminary data.</text>
</comment>